<dbReference type="InterPro" id="IPR002528">
    <property type="entry name" value="MATE_fam"/>
</dbReference>
<evidence type="ECO:0000313" key="8">
    <source>
        <dbReference type="Proteomes" id="UP000094801"/>
    </source>
</evidence>
<dbReference type="Pfam" id="PF01554">
    <property type="entry name" value="MatE"/>
    <property type="match status" value="2"/>
</dbReference>
<dbReference type="OrthoDB" id="2126698at2759"/>
<sequence>MFSRALGKLPSSLINSDSIGINSKRRKIPLTFIPPSTKSPLFVYNNDFDERSFLSLHSGSRNSVINDNESVSTFRSLPSTLEHENEDMESIHRWIEEELERRSIASETDFIVGSSNNTNYGGISNNNDDEYDDDDDDDTNNIMTQANMLYNDHESFTSSLNSKEGIVDSDDEDFQHEIATPIKESKKLLKYSIPLIITFFLEQIFSLVCVVFVGHLGTQELAAVSMSSMTSAIILAIFEGISTSLDTLCPQAYGAGQFAQVGIHTQRCCLFSLVLFIPAAIFWWFSGFFLKFVIDDDEVVRLSQLFLRILILGAPAYILFENSKRFLQAQGIFEAGTIILFITAPLNILLNWLLIYSETFGLGYIGAPISTVINFWLMFILLVLYVMFVDGEECWYGFSAEALTHWYDLSLLAIPGIVMLLAESLAYEVLTLLASYFGTEALATQSALSSLVSLLYMIPFAISVASSTRVANFVGSANIPAAKIATKVGLYASVIAALVNSAIILFGSRTIATIFSDDPIIIKLIMDLCPLISVFVLFDALACVTSGILRALALQVIGGTLSFVGYYAVAVPLAFLLAFKFDMELLGLWLGNGAGLLLIGISQLYVIYYANWNNIVEQAKLRTGAAEYD</sequence>
<gene>
    <name evidence="7" type="ORF">CANARDRAFT_200590</name>
</gene>
<evidence type="ECO:0000256" key="6">
    <source>
        <dbReference type="SAM" id="Phobius"/>
    </source>
</evidence>
<evidence type="ECO:0000313" key="7">
    <source>
        <dbReference type="EMBL" id="ODV84543.1"/>
    </source>
</evidence>
<feature type="transmembrane region" description="Helical" evidence="6">
    <location>
        <begin position="221"/>
        <end position="238"/>
    </location>
</feature>
<dbReference type="GO" id="GO:0016020">
    <property type="term" value="C:membrane"/>
    <property type="evidence" value="ECO:0007669"/>
    <property type="project" value="UniProtKB-SubCell"/>
</dbReference>
<feature type="transmembrane region" description="Helical" evidence="6">
    <location>
        <begin position="193"/>
        <end position="215"/>
    </location>
</feature>
<reference evidence="8" key="1">
    <citation type="submission" date="2016-04" db="EMBL/GenBank/DDBJ databases">
        <title>Comparative genomics of biotechnologically important yeasts.</title>
        <authorList>
            <consortium name="DOE Joint Genome Institute"/>
            <person name="Riley R."/>
            <person name="Haridas S."/>
            <person name="Wolfe K.H."/>
            <person name="Lopes M.R."/>
            <person name="Hittinger C.T."/>
            <person name="Goker M."/>
            <person name="Salamov A."/>
            <person name="Wisecaver J."/>
            <person name="Long T.M."/>
            <person name="Aerts A.L."/>
            <person name="Barry K."/>
            <person name="Choi C."/>
            <person name="Clum A."/>
            <person name="Coughlan A.Y."/>
            <person name="Deshpande S."/>
            <person name="Douglass A.P."/>
            <person name="Hanson S.J."/>
            <person name="Klenk H.-P."/>
            <person name="Labutti K."/>
            <person name="Lapidus A."/>
            <person name="Lindquist E."/>
            <person name="Lipzen A."/>
            <person name="Meier-Kolthoff J.P."/>
            <person name="Ohm R.A."/>
            <person name="Otillar R.P."/>
            <person name="Pangilinan J."/>
            <person name="Peng Y."/>
            <person name="Rokas A."/>
            <person name="Rosa C.A."/>
            <person name="Scheuner C."/>
            <person name="Sibirny A.A."/>
            <person name="Slot J.C."/>
            <person name="Stielow J.B."/>
            <person name="Sun H."/>
            <person name="Kurtzman C.P."/>
            <person name="Blackwell M."/>
            <person name="Grigoriev I.V."/>
            <person name="Jeffries T.W."/>
        </authorList>
    </citation>
    <scope>NUCLEOTIDE SEQUENCE [LARGE SCALE GENOMIC DNA]</scope>
    <source>
        <strain evidence="8">NRRL YB-2248</strain>
    </source>
</reference>
<dbReference type="EMBL" id="KV453856">
    <property type="protein sequence ID" value="ODV84543.1"/>
    <property type="molecule type" value="Genomic_DNA"/>
</dbReference>
<evidence type="ECO:0000256" key="5">
    <source>
        <dbReference type="ARBA" id="ARBA00023136"/>
    </source>
</evidence>
<feature type="transmembrane region" description="Helical" evidence="6">
    <location>
        <begin position="520"/>
        <end position="544"/>
    </location>
</feature>
<accession>A0A1E4SYG2</accession>
<dbReference type="Proteomes" id="UP000094801">
    <property type="component" value="Unassembled WGS sequence"/>
</dbReference>
<evidence type="ECO:0000256" key="2">
    <source>
        <dbReference type="ARBA" id="ARBA00010199"/>
    </source>
</evidence>
<feature type="transmembrane region" description="Helical" evidence="6">
    <location>
        <begin position="332"/>
        <end position="355"/>
    </location>
</feature>
<feature type="transmembrane region" description="Helical" evidence="6">
    <location>
        <begin position="447"/>
        <end position="467"/>
    </location>
</feature>
<dbReference type="GO" id="GO:0015297">
    <property type="term" value="F:antiporter activity"/>
    <property type="evidence" value="ECO:0007669"/>
    <property type="project" value="InterPro"/>
</dbReference>
<proteinExistence type="inferred from homology"/>
<evidence type="ECO:0000256" key="1">
    <source>
        <dbReference type="ARBA" id="ARBA00004141"/>
    </source>
</evidence>
<feature type="transmembrane region" description="Helical" evidence="6">
    <location>
        <begin position="556"/>
        <end position="579"/>
    </location>
</feature>
<feature type="transmembrane region" description="Helical" evidence="6">
    <location>
        <begin position="302"/>
        <end position="320"/>
    </location>
</feature>
<dbReference type="AlphaFoldDB" id="A0A1E4SYG2"/>
<keyword evidence="4 6" id="KW-1133">Transmembrane helix</keyword>
<keyword evidence="3 6" id="KW-0812">Transmembrane</keyword>
<comment type="similarity">
    <text evidence="2">Belongs to the multi antimicrobial extrusion (MATE) (TC 2.A.66.1) family.</text>
</comment>
<dbReference type="GO" id="GO:0042910">
    <property type="term" value="F:xenobiotic transmembrane transporter activity"/>
    <property type="evidence" value="ECO:0007669"/>
    <property type="project" value="InterPro"/>
</dbReference>
<feature type="transmembrane region" description="Helical" evidence="6">
    <location>
        <begin position="409"/>
        <end position="427"/>
    </location>
</feature>
<keyword evidence="5 6" id="KW-0472">Membrane</keyword>
<dbReference type="NCBIfam" id="TIGR00797">
    <property type="entry name" value="matE"/>
    <property type="match status" value="1"/>
</dbReference>
<evidence type="ECO:0000256" key="4">
    <source>
        <dbReference type="ARBA" id="ARBA00022989"/>
    </source>
</evidence>
<feature type="transmembrane region" description="Helical" evidence="6">
    <location>
        <begin position="268"/>
        <end position="290"/>
    </location>
</feature>
<protein>
    <submittedName>
        <fullName evidence="7">Uncharacterized protein</fullName>
    </submittedName>
</protein>
<keyword evidence="8" id="KW-1185">Reference proteome</keyword>
<comment type="subcellular location">
    <subcellularLocation>
        <location evidence="1">Membrane</location>
        <topology evidence="1">Multi-pass membrane protein</topology>
    </subcellularLocation>
</comment>
<dbReference type="STRING" id="983967.A0A1E4SYG2"/>
<dbReference type="InterPro" id="IPR045069">
    <property type="entry name" value="MATE_euk"/>
</dbReference>
<name>A0A1E4SYG2_9ASCO</name>
<dbReference type="CDD" id="cd13132">
    <property type="entry name" value="MATE_eukaryotic"/>
    <property type="match status" value="1"/>
</dbReference>
<feature type="transmembrane region" description="Helical" evidence="6">
    <location>
        <begin position="361"/>
        <end position="388"/>
    </location>
</feature>
<organism evidence="7 8">
    <name type="scientific">[Candida] arabinofermentans NRRL YB-2248</name>
    <dbReference type="NCBI Taxonomy" id="983967"/>
    <lineage>
        <taxon>Eukaryota</taxon>
        <taxon>Fungi</taxon>
        <taxon>Dikarya</taxon>
        <taxon>Ascomycota</taxon>
        <taxon>Saccharomycotina</taxon>
        <taxon>Pichiomycetes</taxon>
        <taxon>Pichiales</taxon>
        <taxon>Pichiaceae</taxon>
        <taxon>Ogataea</taxon>
        <taxon>Ogataea/Candida clade</taxon>
    </lineage>
</organism>
<feature type="transmembrane region" description="Helical" evidence="6">
    <location>
        <begin position="488"/>
        <end position="508"/>
    </location>
</feature>
<dbReference type="PANTHER" id="PTHR11206">
    <property type="entry name" value="MULTIDRUG RESISTANCE PROTEIN"/>
    <property type="match status" value="1"/>
</dbReference>
<dbReference type="GO" id="GO:1990961">
    <property type="term" value="P:xenobiotic detoxification by transmembrane export across the plasma membrane"/>
    <property type="evidence" value="ECO:0007669"/>
    <property type="project" value="InterPro"/>
</dbReference>
<evidence type="ECO:0000256" key="3">
    <source>
        <dbReference type="ARBA" id="ARBA00022692"/>
    </source>
</evidence>
<feature type="transmembrane region" description="Helical" evidence="6">
    <location>
        <begin position="585"/>
        <end position="610"/>
    </location>
</feature>